<protein>
    <recommendedName>
        <fullName evidence="7">Protein kinase domain-containing protein</fullName>
    </recommendedName>
</protein>
<dbReference type="PROSITE" id="PS00108">
    <property type="entry name" value="PROTEIN_KINASE_ST"/>
    <property type="match status" value="1"/>
</dbReference>
<reference evidence="8 9" key="1">
    <citation type="submission" date="2019-07" db="EMBL/GenBank/DDBJ databases">
        <title>Whole genome shotgun sequence of Brevifollis gellanilyticus NBRC 108608.</title>
        <authorList>
            <person name="Hosoyama A."/>
            <person name="Uohara A."/>
            <person name="Ohji S."/>
            <person name="Ichikawa N."/>
        </authorList>
    </citation>
    <scope>NUCLEOTIDE SEQUENCE [LARGE SCALE GENOMIC DNA]</scope>
    <source>
        <strain evidence="8 9">NBRC 108608</strain>
    </source>
</reference>
<keyword evidence="6" id="KW-0812">Transmembrane</keyword>
<organism evidence="8 9">
    <name type="scientific">Brevifollis gellanilyticus</name>
    <dbReference type="NCBI Taxonomy" id="748831"/>
    <lineage>
        <taxon>Bacteria</taxon>
        <taxon>Pseudomonadati</taxon>
        <taxon>Verrucomicrobiota</taxon>
        <taxon>Verrucomicrobiia</taxon>
        <taxon>Verrucomicrobiales</taxon>
        <taxon>Verrucomicrobiaceae</taxon>
    </lineage>
</organism>
<feature type="transmembrane region" description="Helical" evidence="6">
    <location>
        <begin position="328"/>
        <end position="350"/>
    </location>
</feature>
<proteinExistence type="predicted"/>
<evidence type="ECO:0000256" key="3">
    <source>
        <dbReference type="ARBA" id="ARBA00022777"/>
    </source>
</evidence>
<evidence type="ECO:0000256" key="2">
    <source>
        <dbReference type="ARBA" id="ARBA00022741"/>
    </source>
</evidence>
<evidence type="ECO:0000256" key="1">
    <source>
        <dbReference type="ARBA" id="ARBA00022679"/>
    </source>
</evidence>
<dbReference type="SUPFAM" id="SSF56112">
    <property type="entry name" value="Protein kinase-like (PK-like)"/>
    <property type="match status" value="1"/>
</dbReference>
<dbReference type="Proteomes" id="UP000321577">
    <property type="component" value="Unassembled WGS sequence"/>
</dbReference>
<dbReference type="PROSITE" id="PS50011">
    <property type="entry name" value="PROTEIN_KINASE_DOM"/>
    <property type="match status" value="1"/>
</dbReference>
<dbReference type="EMBL" id="BKAG01000029">
    <property type="protein sequence ID" value="GEP44382.1"/>
    <property type="molecule type" value="Genomic_DNA"/>
</dbReference>
<dbReference type="SMART" id="SM00220">
    <property type="entry name" value="S_TKc"/>
    <property type="match status" value="1"/>
</dbReference>
<evidence type="ECO:0000313" key="9">
    <source>
        <dbReference type="Proteomes" id="UP000321577"/>
    </source>
</evidence>
<keyword evidence="2 5" id="KW-0547">Nucleotide-binding</keyword>
<dbReference type="Pfam" id="PF00069">
    <property type="entry name" value="Pkinase"/>
    <property type="match status" value="1"/>
</dbReference>
<dbReference type="GO" id="GO:0004674">
    <property type="term" value="F:protein serine/threonine kinase activity"/>
    <property type="evidence" value="ECO:0007669"/>
    <property type="project" value="TreeGrafter"/>
</dbReference>
<dbReference type="PANTHER" id="PTHR43289:SF34">
    <property type="entry name" value="SERINE_THREONINE-PROTEIN KINASE YBDM-RELATED"/>
    <property type="match status" value="1"/>
</dbReference>
<dbReference type="InterPro" id="IPR017441">
    <property type="entry name" value="Protein_kinase_ATP_BS"/>
</dbReference>
<keyword evidence="6" id="KW-1133">Transmembrane helix</keyword>
<evidence type="ECO:0000256" key="6">
    <source>
        <dbReference type="SAM" id="Phobius"/>
    </source>
</evidence>
<feature type="binding site" evidence="5">
    <location>
        <position position="78"/>
    </location>
    <ligand>
        <name>ATP</name>
        <dbReference type="ChEBI" id="CHEBI:30616"/>
    </ligand>
</feature>
<keyword evidence="9" id="KW-1185">Reference proteome</keyword>
<accession>A0A512MCD8</accession>
<sequence length="805" mass="90904">MYPVPEQSYLSTCPVCQNQIDVTSLDPFTKLKCPFCGQMVRVRRKFDHFMIIRQIGEGGMSRVFEAEDETLGRRVALKILNQRYSRDATRIEQFRQEALITANVNHPNVIKLYSVGYDQGYFYIAMELVDGGNLEQRIRRDGRIKETEALRIGLEVAEGLRAAQQMGLIHRDVKPANILFTETGTAKVVDFGLALFVDRGGDNSGEIWATPYYVAPEKVLDNREDYRSDIFSLGASLYHALTGKPPHKADTDSIEQLRMIKCRRVALEDSGMRFAPRTIHAINRMLAFRPQERCANYDETVDELRLAEGLLNQGYVTRWRLTSRRMRWAMTAAAAMLVAFLVGWTVQFAGQRKAASVTQRLDTSSQELAGDGVVVPADDKRTVAERFIAARSLMLEKRQYEEARHQFERLIRDDLRQPTLNWAHVNAAICDIMRDRKPDAAKHLTALSQNTGSGSSMLVSENLVGFFRTLGERFTKNMPPGIDLDELDYSTENEAILGYLIHGLAEWHFGDARLGARLLSHFKSHLGDLQKSADTALVTLNWIPPYAQLVAQHEADMALAVALVEPALPKTIDDCRKVLETLRTQRKQLEKVPSLKALIEGWEAPIKSELSRLKLEQEDRQIATDRVLRERELGQWHEILATIPTLIEGYNYKRVTTMLRDMRFECPEVQSALDGQRYLHAQAGNFLTRLFTDLETRGGYSGPLHRRGGGSIEGKLTAGTLDTVTISLSRGELTLPLADVSAQTLLDAAQYFAAQTTDSTEYYLRQEEIAAFARVAGLTNLSATVAAQLMEENRAFRQRWLKVAQ</sequence>
<evidence type="ECO:0000256" key="5">
    <source>
        <dbReference type="PROSITE-ProRule" id="PRU10141"/>
    </source>
</evidence>
<name>A0A512MCD8_9BACT</name>
<feature type="domain" description="Protein kinase" evidence="7">
    <location>
        <begin position="49"/>
        <end position="306"/>
    </location>
</feature>
<gene>
    <name evidence="8" type="ORF">BGE01nite_36730</name>
</gene>
<keyword evidence="1" id="KW-0808">Transferase</keyword>
<evidence type="ECO:0000256" key="4">
    <source>
        <dbReference type="ARBA" id="ARBA00022840"/>
    </source>
</evidence>
<keyword evidence="6" id="KW-0472">Membrane</keyword>
<evidence type="ECO:0000259" key="7">
    <source>
        <dbReference type="PROSITE" id="PS50011"/>
    </source>
</evidence>
<dbReference type="InterPro" id="IPR011009">
    <property type="entry name" value="Kinase-like_dom_sf"/>
</dbReference>
<evidence type="ECO:0000313" key="8">
    <source>
        <dbReference type="EMBL" id="GEP44382.1"/>
    </source>
</evidence>
<dbReference type="AlphaFoldDB" id="A0A512MCD8"/>
<dbReference type="PANTHER" id="PTHR43289">
    <property type="entry name" value="MITOGEN-ACTIVATED PROTEIN KINASE KINASE KINASE 20-RELATED"/>
    <property type="match status" value="1"/>
</dbReference>
<keyword evidence="3" id="KW-0418">Kinase</keyword>
<dbReference type="PROSITE" id="PS00107">
    <property type="entry name" value="PROTEIN_KINASE_ATP"/>
    <property type="match status" value="1"/>
</dbReference>
<dbReference type="Gene3D" id="1.10.510.10">
    <property type="entry name" value="Transferase(Phosphotransferase) domain 1"/>
    <property type="match status" value="1"/>
</dbReference>
<dbReference type="InterPro" id="IPR000719">
    <property type="entry name" value="Prot_kinase_dom"/>
</dbReference>
<dbReference type="CDD" id="cd14014">
    <property type="entry name" value="STKc_PknB_like"/>
    <property type="match status" value="1"/>
</dbReference>
<dbReference type="GO" id="GO:0005524">
    <property type="term" value="F:ATP binding"/>
    <property type="evidence" value="ECO:0007669"/>
    <property type="project" value="UniProtKB-UniRule"/>
</dbReference>
<keyword evidence="4 5" id="KW-0067">ATP-binding</keyword>
<dbReference type="InterPro" id="IPR008271">
    <property type="entry name" value="Ser/Thr_kinase_AS"/>
</dbReference>
<comment type="caution">
    <text evidence="8">The sequence shown here is derived from an EMBL/GenBank/DDBJ whole genome shotgun (WGS) entry which is preliminary data.</text>
</comment>